<protein>
    <recommendedName>
        <fullName evidence="2">C2H2-type domain-containing protein</fullName>
    </recommendedName>
</protein>
<evidence type="ECO:0000259" key="2">
    <source>
        <dbReference type="PROSITE" id="PS00028"/>
    </source>
</evidence>
<feature type="domain" description="C2H2-type" evidence="2">
    <location>
        <begin position="504"/>
        <end position="525"/>
    </location>
</feature>
<proteinExistence type="predicted"/>
<dbReference type="eggNOG" id="ENOG502R659">
    <property type="taxonomic scope" value="Eukaryota"/>
</dbReference>
<dbReference type="OrthoDB" id="5865697at2759"/>
<dbReference type="EMBL" id="GL380090">
    <property type="protein sequence ID" value="EGT46071.1"/>
    <property type="molecule type" value="Genomic_DNA"/>
</dbReference>
<dbReference type="AlphaFoldDB" id="G0P5V2"/>
<feature type="compositionally biased region" description="Basic and acidic residues" evidence="1">
    <location>
        <begin position="412"/>
        <end position="422"/>
    </location>
</feature>
<dbReference type="GO" id="GO:0045132">
    <property type="term" value="P:meiotic chromosome segregation"/>
    <property type="evidence" value="ECO:0007669"/>
    <property type="project" value="TreeGrafter"/>
</dbReference>
<dbReference type="InterPro" id="IPR053360">
    <property type="entry name" value="Zinc_finger_domain"/>
</dbReference>
<dbReference type="GO" id="GO:0000794">
    <property type="term" value="C:condensed nuclear chromosome"/>
    <property type="evidence" value="ECO:0007669"/>
    <property type="project" value="TreeGrafter"/>
</dbReference>
<accession>G0P5V2</accession>
<dbReference type="PANTHER" id="PTHR36945">
    <property type="entry name" value="HIGH INCIDENCE OF MALES (INCREASED X CHROMOSOME LOSS)-RELATED-RELATED"/>
    <property type="match status" value="1"/>
</dbReference>
<sequence length="566" mass="65140">MTCDDLNKFIQVNIYGRTLQELSKQGIVLESLLNDIGCSKVWIGEGCMYNSPDPHNTSRSTESNSKENALIIEQAPVLSTTYATINCPRFSTPAVENRVDLERKFTLNLPQKFSRINPSFIDKWIDEAEQSKDVEDVLHELVEKVVKNREQFSTTITKVNFPRYSTPIHAQEDYADALNILNAISEIATDGEEEMISEYGEEPSEERTIVAQVEKEKTVHRGEEEVVAQGKRIKQELKSVPLFSPIKARSMRKRPVLSRCVTEIKPSYLRKPLSSSHSARPKLFENENLEKTDDASKVRTSQMNYSFDNTLEPADQSVSSAQLVSPARKKSENVYYELKPMVPVDHADSLAFQSAESFLEERRETPRNEMHYDDMDYGDNNNMRGYDGMERGDTMLIDHYEEVGPDADDMDDNKSDEELKGDDVDDDDNIVIMDSDVRTSKKVSFAKPLVKRARAKDNDEWSKLYIIKCYYTDCKKTIHWKPRYGKRRLLDHVFSHCDEKFVECSSCEFLCQTTSQMKYHYKKAHADIKMSGFAQKRVVGIVGRRKIEIAQQDETEIIEVEEEERE</sequence>
<dbReference type="PANTHER" id="PTHR36945:SF2">
    <property type="entry name" value="C2H2-TYPE DOMAIN-CONTAINING PROTEIN"/>
    <property type="match status" value="1"/>
</dbReference>
<keyword evidence="4" id="KW-1185">Reference proteome</keyword>
<gene>
    <name evidence="3" type="ORF">CAEBREN_17010</name>
</gene>
<dbReference type="InParanoid" id="G0P5V2"/>
<dbReference type="InterPro" id="IPR013087">
    <property type="entry name" value="Znf_C2H2_type"/>
</dbReference>
<feature type="compositionally biased region" description="Basic and acidic residues" evidence="1">
    <location>
        <begin position="282"/>
        <end position="297"/>
    </location>
</feature>
<organism evidence="4">
    <name type="scientific">Caenorhabditis brenneri</name>
    <name type="common">Nematode worm</name>
    <dbReference type="NCBI Taxonomy" id="135651"/>
    <lineage>
        <taxon>Eukaryota</taxon>
        <taxon>Metazoa</taxon>
        <taxon>Ecdysozoa</taxon>
        <taxon>Nematoda</taxon>
        <taxon>Chromadorea</taxon>
        <taxon>Rhabditida</taxon>
        <taxon>Rhabditina</taxon>
        <taxon>Rhabditomorpha</taxon>
        <taxon>Rhabditoidea</taxon>
        <taxon>Rhabditidae</taxon>
        <taxon>Peloderinae</taxon>
        <taxon>Caenorhabditis</taxon>
    </lineage>
</organism>
<reference evidence="4" key="1">
    <citation type="submission" date="2011-07" db="EMBL/GenBank/DDBJ databases">
        <authorList>
            <consortium name="Caenorhabditis brenneri Sequencing and Analysis Consortium"/>
            <person name="Wilson R.K."/>
        </authorList>
    </citation>
    <scope>NUCLEOTIDE SEQUENCE [LARGE SCALE GENOMIC DNA]</scope>
    <source>
        <strain evidence="4">PB2801</strain>
    </source>
</reference>
<evidence type="ECO:0000313" key="4">
    <source>
        <dbReference type="Proteomes" id="UP000008068"/>
    </source>
</evidence>
<evidence type="ECO:0000256" key="1">
    <source>
        <dbReference type="SAM" id="MobiDB-lite"/>
    </source>
</evidence>
<dbReference type="HOGENOM" id="CLU_007005_0_0_1"/>
<name>G0P5V2_CAEBE</name>
<dbReference type="FunCoup" id="G0P5V2">
    <property type="interactions" value="1816"/>
</dbReference>
<evidence type="ECO:0000313" key="3">
    <source>
        <dbReference type="EMBL" id="EGT46071.1"/>
    </source>
</evidence>
<feature type="region of interest" description="Disordered" evidence="1">
    <location>
        <begin position="271"/>
        <end position="297"/>
    </location>
</feature>
<dbReference type="PROSITE" id="PS00028">
    <property type="entry name" value="ZINC_FINGER_C2H2_1"/>
    <property type="match status" value="1"/>
</dbReference>
<feature type="region of interest" description="Disordered" evidence="1">
    <location>
        <begin position="403"/>
        <end position="425"/>
    </location>
</feature>
<dbReference type="Proteomes" id="UP000008068">
    <property type="component" value="Unassembled WGS sequence"/>
</dbReference>